<reference evidence="8 10" key="1">
    <citation type="submission" date="2014-12" db="EMBL/GenBank/DDBJ databases">
        <title>Comparative genome analysis of Bacillus coagulans HM-08, Clostridium butyricum HM-68, Bacillus subtilis HM-66 and Bacillus licheniformis BL-09.</title>
        <authorList>
            <person name="Zhang H."/>
        </authorList>
    </citation>
    <scope>NUCLEOTIDE SEQUENCE [LARGE SCALE GENOMIC DNA]</scope>
    <source>
        <strain evidence="8 10">HM-66</strain>
    </source>
</reference>
<proteinExistence type="inferred from homology"/>
<dbReference type="EMBL" id="CP120576">
    <property type="protein sequence ID" value="WEY83709.1"/>
    <property type="molecule type" value="Genomic_DNA"/>
</dbReference>
<gene>
    <name evidence="5 9" type="primary">truB</name>
    <name evidence="9" type="ORF">P5633_15290</name>
    <name evidence="8" type="ORF">SC09_Contig19orf01220</name>
</gene>
<dbReference type="GO" id="GO:0003723">
    <property type="term" value="F:RNA binding"/>
    <property type="evidence" value="ECO:0007669"/>
    <property type="project" value="InterPro"/>
</dbReference>
<dbReference type="PATRIC" id="fig|1423.173.peg.1559"/>
<evidence type="ECO:0000256" key="4">
    <source>
        <dbReference type="ARBA" id="ARBA00023235"/>
    </source>
</evidence>
<name>A0A0D1KVA5_BACIU</name>
<feature type="active site" description="Nucleophile" evidence="5">
    <location>
        <position position="39"/>
    </location>
</feature>
<protein>
    <recommendedName>
        <fullName evidence="5">tRNA pseudouridine synthase B</fullName>
        <ecNumber evidence="5">5.4.99.25</ecNumber>
    </recommendedName>
    <alternativeName>
        <fullName evidence="5">tRNA pseudouridine(55) synthase</fullName>
        <shortName evidence="5">Psi55 synthase</shortName>
    </alternativeName>
    <alternativeName>
        <fullName evidence="5">tRNA pseudouridylate synthase</fullName>
    </alternativeName>
    <alternativeName>
        <fullName evidence="5">tRNA-uridine isomerase</fullName>
    </alternativeName>
</protein>
<accession>A0A0D1KVA5</accession>
<dbReference type="Proteomes" id="UP000032247">
    <property type="component" value="Unassembled WGS sequence"/>
</dbReference>
<dbReference type="NCBIfam" id="TIGR00431">
    <property type="entry name" value="TruB"/>
    <property type="match status" value="1"/>
</dbReference>
<evidence type="ECO:0000259" key="7">
    <source>
        <dbReference type="Pfam" id="PF16198"/>
    </source>
</evidence>
<keyword evidence="4 5" id="KW-0413">Isomerase</keyword>
<dbReference type="EC" id="5.4.99.25" evidence="5"/>
<evidence type="ECO:0000256" key="3">
    <source>
        <dbReference type="ARBA" id="ARBA00022694"/>
    </source>
</evidence>
<dbReference type="EMBL" id="JXBC01000002">
    <property type="protein sequence ID" value="KIU12680.1"/>
    <property type="molecule type" value="Genomic_DNA"/>
</dbReference>
<keyword evidence="3 5" id="KW-0819">tRNA processing</keyword>
<evidence type="ECO:0000256" key="2">
    <source>
        <dbReference type="ARBA" id="ARBA00005642"/>
    </source>
</evidence>
<evidence type="ECO:0000259" key="6">
    <source>
        <dbReference type="Pfam" id="PF01509"/>
    </source>
</evidence>
<dbReference type="InterPro" id="IPR014780">
    <property type="entry name" value="tRNA_psdUridine_synth_TruB"/>
</dbReference>
<dbReference type="Pfam" id="PF01509">
    <property type="entry name" value="TruB_N"/>
    <property type="match status" value="1"/>
</dbReference>
<evidence type="ECO:0000256" key="5">
    <source>
        <dbReference type="HAMAP-Rule" id="MF_01080"/>
    </source>
</evidence>
<dbReference type="GO" id="GO:1990481">
    <property type="term" value="P:mRNA pseudouridine synthesis"/>
    <property type="evidence" value="ECO:0007669"/>
    <property type="project" value="TreeGrafter"/>
</dbReference>
<dbReference type="PANTHER" id="PTHR13767:SF2">
    <property type="entry name" value="PSEUDOURIDYLATE SYNTHASE TRUB1"/>
    <property type="match status" value="1"/>
</dbReference>
<dbReference type="CDD" id="cd02573">
    <property type="entry name" value="PseudoU_synth_EcTruB"/>
    <property type="match status" value="1"/>
</dbReference>
<dbReference type="GO" id="GO:0031119">
    <property type="term" value="P:tRNA pseudouridine synthesis"/>
    <property type="evidence" value="ECO:0007669"/>
    <property type="project" value="UniProtKB-UniRule"/>
</dbReference>
<dbReference type="InterPro" id="IPR020103">
    <property type="entry name" value="PsdUridine_synth_cat_dom_sf"/>
</dbReference>
<dbReference type="STRING" id="483913.AN935_08685"/>
<dbReference type="InterPro" id="IPR032819">
    <property type="entry name" value="TruB_C"/>
</dbReference>
<dbReference type="Pfam" id="PF16198">
    <property type="entry name" value="TruB_C_2"/>
    <property type="match status" value="1"/>
</dbReference>
<evidence type="ECO:0000313" key="8">
    <source>
        <dbReference type="EMBL" id="KIU12680.1"/>
    </source>
</evidence>
<comment type="catalytic activity">
    <reaction evidence="1 5">
        <text>uridine(55) in tRNA = pseudouridine(55) in tRNA</text>
        <dbReference type="Rhea" id="RHEA:42532"/>
        <dbReference type="Rhea" id="RHEA-COMP:10101"/>
        <dbReference type="Rhea" id="RHEA-COMP:10102"/>
        <dbReference type="ChEBI" id="CHEBI:65314"/>
        <dbReference type="ChEBI" id="CHEBI:65315"/>
        <dbReference type="EC" id="5.4.99.25"/>
    </reaction>
</comment>
<feature type="domain" description="tRNA pseudouridylate synthase B C-terminal" evidence="7">
    <location>
        <begin position="179"/>
        <end position="237"/>
    </location>
</feature>
<reference evidence="9" key="2">
    <citation type="submission" date="2023-03" db="EMBL/GenBank/DDBJ databases">
        <title>Complete genome sequences of 52 Bacillus and Priestia strains isolated from West-African fermentations and 26 reference strains from the DSMZ collection.</title>
        <authorList>
            <person name="Wiedenbein E.S."/>
            <person name="Canoy T.S."/>
            <person name="Hui Y."/>
            <person name="Parkouda C."/>
            <person name="Dawende C."/>
            <person name="Ametefe E."/>
            <person name="Jespersen L."/>
            <person name="Nielsen D.S."/>
        </authorList>
    </citation>
    <scope>NUCLEOTIDE SEQUENCE</scope>
    <source>
        <strain evidence="9">PRO56</strain>
    </source>
</reference>
<dbReference type="Proteomes" id="UP001214898">
    <property type="component" value="Chromosome"/>
</dbReference>
<dbReference type="GO" id="GO:0160148">
    <property type="term" value="F:tRNA pseudouridine(55) synthase activity"/>
    <property type="evidence" value="ECO:0007669"/>
    <property type="project" value="UniProtKB-EC"/>
</dbReference>
<dbReference type="SUPFAM" id="SSF55120">
    <property type="entry name" value="Pseudouridine synthase"/>
    <property type="match status" value="1"/>
</dbReference>
<evidence type="ECO:0000313" key="10">
    <source>
        <dbReference type="Proteomes" id="UP000032247"/>
    </source>
</evidence>
<dbReference type="Gene3D" id="3.30.2350.10">
    <property type="entry name" value="Pseudouridine synthase"/>
    <property type="match status" value="1"/>
</dbReference>
<evidence type="ECO:0000313" key="9">
    <source>
        <dbReference type="EMBL" id="WEY83709.1"/>
    </source>
</evidence>
<dbReference type="PANTHER" id="PTHR13767">
    <property type="entry name" value="TRNA-PSEUDOURIDINE SYNTHASE"/>
    <property type="match status" value="1"/>
</dbReference>
<organism evidence="8 10">
    <name type="scientific">Bacillus subtilis</name>
    <dbReference type="NCBI Taxonomy" id="1423"/>
    <lineage>
        <taxon>Bacteria</taxon>
        <taxon>Bacillati</taxon>
        <taxon>Bacillota</taxon>
        <taxon>Bacilli</taxon>
        <taxon>Bacillales</taxon>
        <taxon>Bacillaceae</taxon>
        <taxon>Bacillus</taxon>
    </lineage>
</organism>
<dbReference type="HAMAP" id="MF_01080">
    <property type="entry name" value="TruB_bact"/>
    <property type="match status" value="1"/>
</dbReference>
<comment type="similarity">
    <text evidence="2 5">Belongs to the pseudouridine synthase TruB family. Type 1 subfamily.</text>
</comment>
<dbReference type="AlphaFoldDB" id="A0A0D1KVA5"/>
<sequence length="309" mass="34305">MVNGVLLLHKPVGMTSHDCVMKIRKLLKTKKVGHTGTLDPEVSGVLPICVGRATKIVEYLTEKSKTYDAEITLGFSTTTEDQTGETVETKPVNHDIDKADVEKVLNSLKGKQEQIPPMYSAVKVNGKKLYEYARAGIEVERPKRMITIEDIALTTEIKHHGETASFRFTVTCSKGTYVRTLAVMIGEKLGYPAHMSHLIRTASGDFSLDECFTFDELEAQVQSGTVEEHTVPIERALNHLPKWIISDTLAKKVENGALLETPEQFSEMTSEDRIAVFTESGTCLAIYFPHPAKKGLLKPAKVLMQKSEQ</sequence>
<feature type="domain" description="Pseudouridine synthase II N-terminal" evidence="6">
    <location>
        <begin position="24"/>
        <end position="178"/>
    </location>
</feature>
<comment type="function">
    <text evidence="5">Responsible for synthesis of pseudouridine from uracil-55 in the psi GC loop of transfer RNAs.</text>
</comment>
<evidence type="ECO:0000256" key="1">
    <source>
        <dbReference type="ARBA" id="ARBA00000385"/>
    </source>
</evidence>
<dbReference type="RefSeq" id="WP_043857514.1">
    <property type="nucleotide sequence ID" value="NZ_JAAUXF010000005.1"/>
</dbReference>
<dbReference type="FunFam" id="3.30.2350.10:FF:000011">
    <property type="entry name" value="tRNA pseudouridine synthase B"/>
    <property type="match status" value="1"/>
</dbReference>
<dbReference type="InterPro" id="IPR002501">
    <property type="entry name" value="PsdUridine_synth_N"/>
</dbReference>